<feature type="compositionally biased region" description="Polar residues" evidence="1">
    <location>
        <begin position="815"/>
        <end position="836"/>
    </location>
</feature>
<dbReference type="SMART" id="SM00060">
    <property type="entry name" value="FN3"/>
    <property type="match status" value="1"/>
</dbReference>
<feature type="compositionally biased region" description="Basic residues" evidence="1">
    <location>
        <begin position="1228"/>
        <end position="1239"/>
    </location>
</feature>
<dbReference type="InterPro" id="IPR036116">
    <property type="entry name" value="FN3_sf"/>
</dbReference>
<dbReference type="Gene3D" id="2.60.40.10">
    <property type="entry name" value="Immunoglobulins"/>
    <property type="match status" value="1"/>
</dbReference>
<feature type="compositionally biased region" description="Polar residues" evidence="1">
    <location>
        <begin position="722"/>
        <end position="732"/>
    </location>
</feature>
<feature type="compositionally biased region" description="Low complexity" evidence="1">
    <location>
        <begin position="1021"/>
        <end position="1032"/>
    </location>
</feature>
<evidence type="ECO:0000256" key="2">
    <source>
        <dbReference type="SAM" id="Phobius"/>
    </source>
</evidence>
<dbReference type="Pfam" id="PF00041">
    <property type="entry name" value="fn3"/>
    <property type="match status" value="1"/>
</dbReference>
<organism evidence="4 5">
    <name type="scientific">Arthrobotrys flagrans</name>
    <name type="common">Nematode-trapping fungus</name>
    <name type="synonym">Trichothecium flagrans</name>
    <dbReference type="NCBI Taxonomy" id="97331"/>
    <lineage>
        <taxon>Eukaryota</taxon>
        <taxon>Fungi</taxon>
        <taxon>Dikarya</taxon>
        <taxon>Ascomycota</taxon>
        <taxon>Pezizomycotina</taxon>
        <taxon>Orbiliomycetes</taxon>
        <taxon>Orbiliales</taxon>
        <taxon>Orbiliaceae</taxon>
        <taxon>Arthrobotrys</taxon>
    </lineage>
</organism>
<feature type="region of interest" description="Disordered" evidence="1">
    <location>
        <begin position="1102"/>
        <end position="1186"/>
    </location>
</feature>
<feature type="region of interest" description="Disordered" evidence="1">
    <location>
        <begin position="1216"/>
        <end position="1260"/>
    </location>
</feature>
<feature type="compositionally biased region" description="Pro residues" evidence="1">
    <location>
        <begin position="735"/>
        <end position="745"/>
    </location>
</feature>
<sequence length="1260" mass="135539">MQHPMQTPHLQTIHQNPPNKQPSIPLIKGFKSLDPVAQIVLWLPYTSPAIMVVALVATLLALAWLTHRASKLLAIPIPVLVKGLGLDIPAPPRVSLHNISADSIELHWAPPEKAGSVAKHIIQINGQNVGENERRDTSVVVTGLSPDQIYNVRVIAANSSNFQAPSPLIRLRTLRSNDDNSRDGVGAATGVSSAVSGAATGLGAAGGMNGAIGNSPALGPDDIPTIHATDNLAQTPQSRRTFRRQHSPNTTEENLLATNGSTSHGTSPSDPATTDATVEALSAELEKIQREAEELEAQFLSQEEEHKAAEALLLTELEGIRDKKKEEDNVRSQLRTETRALEDAKRAAEAQRTKVEKVLKARQDEITKMQEDCIRWDEEREAALEALHRLEDEAEARKQEAEDMGKNKKKELEPILTELGSLEEEIRTLSLAIKAINDEEEKLKEKETDDKPKSADGDPTASGILPVLPSVPQLSRGPSFPGESEDARIEREWQARFKALELRYMEILKHFQAAQDEFFRSEHQLRAWHARRASLPAPPSDSTSLKAKSKQRRNRTRKNRTQTVSAPLNVYPTADLPYMPVSIPFNQPPTPSSTTAPTQTSPPFPLLPAAPLFGYGSGIDPMFTPEMDKLTGGAPMSPTADSLLPSNLFMSMDEVPPSPKGSTYLLDSQTFPTSDNIQPMIPAAHSPVSSNSMPNSQLSSPRTSFPQFPVYTTEESGRLDRSNSISSVNNSLRGIPPPMPEEPVPPKKIFPNLFNFTRQRGKTLSNETPTLGSLKSSQSNSFPKQEGTGLDPIGTRRRSGSHGTSWMPTSGLGFLSNSTDIKRTLNNTNGSRTSFNHFDPESDPLDPSRLLSKEPLSPRPSSISSFGESILPKPTADFSAFGWPARDNVAVVRASPLAANWADIPNVNNTSSLIPSLPPSPQTSPPNGHPSRLAKIFSSNKGNTSSPAPPTSGDIGPSSSSNVKLNPTAPTFDAYNAGSSPSSHLHAETRSLNTESSFASSASLDQLALTTSITSVDKESASSSAGKESLLSRIGLSRKGSHTKLVGGGNTSSPKLGSPAKFTISSPFKKEGGLFSRKKGDSAVTPTADVIDEEVDGLSGIVIPTLDGSTPAGAATPVEGKEKEKETKEGKPTSGRKGHSSSGSIGSATELFGSWRRESTDALSSPFKKEGGFFGVIGGNKKKRGNIQVDAMASTSEADEDEELVMVEGGEVYAKDHEHQQHLSPQQNHHHGHHYGLLHKGKESSEKDREFPSAATGSAN</sequence>
<feature type="compositionally biased region" description="Polar residues" evidence="1">
    <location>
        <begin position="247"/>
        <end position="274"/>
    </location>
</feature>
<accession>A0A437A798</accession>
<feature type="compositionally biased region" description="Low complexity" evidence="1">
    <location>
        <begin position="689"/>
        <end position="701"/>
    </location>
</feature>
<feature type="compositionally biased region" description="Polar residues" evidence="1">
    <location>
        <begin position="937"/>
        <end position="946"/>
    </location>
</feature>
<feature type="region of interest" description="Disordered" evidence="1">
    <location>
        <begin position="1017"/>
        <end position="1062"/>
    </location>
</feature>
<evidence type="ECO:0000313" key="4">
    <source>
        <dbReference type="EMBL" id="RVD86897.1"/>
    </source>
</evidence>
<dbReference type="VEuPathDB" id="FungiDB:DFL_005148"/>
<feature type="region of interest" description="Disordered" evidence="1">
    <location>
        <begin position="532"/>
        <end position="563"/>
    </location>
</feature>
<evidence type="ECO:0000256" key="1">
    <source>
        <dbReference type="SAM" id="MobiDB-lite"/>
    </source>
</evidence>
<evidence type="ECO:0000259" key="3">
    <source>
        <dbReference type="PROSITE" id="PS50853"/>
    </source>
</evidence>
<dbReference type="EMBL" id="SAEB01000006">
    <property type="protein sequence ID" value="RVD86897.1"/>
    <property type="molecule type" value="Genomic_DNA"/>
</dbReference>
<dbReference type="InterPro" id="IPR013783">
    <property type="entry name" value="Ig-like_fold"/>
</dbReference>
<gene>
    <name evidence="4" type="ORF">DFL_005148</name>
</gene>
<feature type="region of interest" description="Disordered" evidence="1">
    <location>
        <begin position="441"/>
        <end position="487"/>
    </location>
</feature>
<feature type="region of interest" description="Disordered" evidence="1">
    <location>
        <begin position="215"/>
        <end position="274"/>
    </location>
</feature>
<dbReference type="PROSITE" id="PS50853">
    <property type="entry name" value="FN3"/>
    <property type="match status" value="1"/>
</dbReference>
<dbReference type="InterPro" id="IPR003961">
    <property type="entry name" value="FN3_dom"/>
</dbReference>
<comment type="caution">
    <text evidence="4">The sequence shown here is derived from an EMBL/GenBank/DDBJ whole genome shotgun (WGS) entry which is preliminary data.</text>
</comment>
<reference evidence="4 5" key="1">
    <citation type="submission" date="2019-01" db="EMBL/GenBank/DDBJ databases">
        <title>Intercellular communication is required for trap formation in the nematode-trapping fungus Duddingtonia flagrans.</title>
        <authorList>
            <person name="Youssar L."/>
            <person name="Wernet V."/>
            <person name="Hensel N."/>
            <person name="Hildebrandt H.-G."/>
            <person name="Fischer R."/>
        </authorList>
    </citation>
    <scope>NUCLEOTIDE SEQUENCE [LARGE SCALE GENOMIC DNA]</scope>
    <source>
        <strain evidence="4 5">CBS H-5679</strain>
    </source>
</reference>
<evidence type="ECO:0000313" key="5">
    <source>
        <dbReference type="Proteomes" id="UP000283090"/>
    </source>
</evidence>
<dbReference type="RefSeq" id="XP_067492441.1">
    <property type="nucleotide sequence ID" value="XM_067634365.1"/>
</dbReference>
<feature type="compositionally biased region" description="Polar residues" evidence="1">
    <location>
        <begin position="763"/>
        <end position="783"/>
    </location>
</feature>
<feature type="transmembrane region" description="Helical" evidence="2">
    <location>
        <begin position="42"/>
        <end position="65"/>
    </location>
</feature>
<dbReference type="OrthoDB" id="5572782at2759"/>
<feature type="compositionally biased region" description="Basic and acidic residues" evidence="1">
    <location>
        <begin position="1119"/>
        <end position="1131"/>
    </location>
</feature>
<keyword evidence="5" id="KW-1185">Reference proteome</keyword>
<keyword evidence="2" id="KW-1133">Transmembrane helix</keyword>
<feature type="compositionally biased region" description="Pro residues" evidence="1">
    <location>
        <begin position="916"/>
        <end position="928"/>
    </location>
</feature>
<dbReference type="SUPFAM" id="SSF49265">
    <property type="entry name" value="Fibronectin type III"/>
    <property type="match status" value="1"/>
</dbReference>
<feature type="compositionally biased region" description="Basic and acidic residues" evidence="1">
    <location>
        <begin position="1240"/>
        <end position="1251"/>
    </location>
</feature>
<feature type="compositionally biased region" description="Polar residues" evidence="1">
    <location>
        <begin position="957"/>
        <end position="969"/>
    </location>
</feature>
<protein>
    <recommendedName>
        <fullName evidence="3">Fibronectin type-III domain-containing protein</fullName>
    </recommendedName>
</protein>
<keyword evidence="2" id="KW-0812">Transmembrane</keyword>
<feature type="compositionally biased region" description="Basic and acidic residues" evidence="1">
    <location>
        <begin position="441"/>
        <end position="456"/>
    </location>
</feature>
<name>A0A437A798_ARTFL</name>
<dbReference type="Proteomes" id="UP000283090">
    <property type="component" value="Unassembled WGS sequence"/>
</dbReference>
<feature type="region of interest" description="Disordered" evidence="1">
    <location>
        <begin position="685"/>
        <end position="745"/>
    </location>
</feature>
<dbReference type="STRING" id="97331.A0A437A798"/>
<dbReference type="GeneID" id="93587459"/>
<feature type="region of interest" description="Disordered" evidence="1">
    <location>
        <begin position="763"/>
        <end position="869"/>
    </location>
</feature>
<feature type="compositionally biased region" description="Basic residues" evidence="1">
    <location>
        <begin position="547"/>
        <end position="560"/>
    </location>
</feature>
<keyword evidence="2" id="KW-0472">Membrane</keyword>
<proteinExistence type="predicted"/>
<dbReference type="CDD" id="cd00063">
    <property type="entry name" value="FN3"/>
    <property type="match status" value="1"/>
</dbReference>
<feature type="region of interest" description="Disordered" evidence="1">
    <location>
        <begin position="912"/>
        <end position="989"/>
    </location>
</feature>
<feature type="domain" description="Fibronectin type-III" evidence="3">
    <location>
        <begin position="90"/>
        <end position="176"/>
    </location>
</feature>
<dbReference type="AlphaFoldDB" id="A0A437A798"/>